<keyword evidence="2" id="KW-1185">Reference proteome</keyword>
<accession>F4L0H4</accession>
<dbReference type="AlphaFoldDB" id="F4L0H4"/>
<evidence type="ECO:0008006" key="3">
    <source>
        <dbReference type="Google" id="ProtNLM"/>
    </source>
</evidence>
<dbReference type="HOGENOM" id="CLU_101335_0_1_10"/>
<dbReference type="eggNOG" id="ENOG5032T2H">
    <property type="taxonomic scope" value="Bacteria"/>
</dbReference>
<dbReference type="PANTHER" id="PTHR38009:SF1">
    <property type="entry name" value="CONSERVED HYPOTHETICAL PHAGE TAIL PROTEIN"/>
    <property type="match status" value="1"/>
</dbReference>
<evidence type="ECO:0000313" key="2">
    <source>
        <dbReference type="Proteomes" id="UP000008461"/>
    </source>
</evidence>
<dbReference type="GO" id="GO:0005198">
    <property type="term" value="F:structural molecule activity"/>
    <property type="evidence" value="ECO:0007669"/>
    <property type="project" value="InterPro"/>
</dbReference>
<dbReference type="Pfam" id="PF06841">
    <property type="entry name" value="Phage_T4_gp19"/>
    <property type="match status" value="1"/>
</dbReference>
<dbReference type="NCBIfam" id="TIGR02241">
    <property type="entry name" value="conserved hypothetical phage tail region protein"/>
    <property type="match status" value="1"/>
</dbReference>
<dbReference type="STRING" id="760192.Halhy_0577"/>
<dbReference type="Proteomes" id="UP000008461">
    <property type="component" value="Chromosome"/>
</dbReference>
<dbReference type="EMBL" id="CP002691">
    <property type="protein sequence ID" value="AEE48486.1"/>
    <property type="molecule type" value="Genomic_DNA"/>
</dbReference>
<organism evidence="1 2">
    <name type="scientific">Haliscomenobacter hydrossis (strain ATCC 27775 / DSM 1100 / LMG 10767 / O)</name>
    <dbReference type="NCBI Taxonomy" id="760192"/>
    <lineage>
        <taxon>Bacteria</taxon>
        <taxon>Pseudomonadati</taxon>
        <taxon>Bacteroidota</taxon>
        <taxon>Saprospiria</taxon>
        <taxon>Saprospirales</taxon>
        <taxon>Haliscomenobacteraceae</taxon>
        <taxon>Haliscomenobacter</taxon>
    </lineage>
</organism>
<dbReference type="OrthoDB" id="9799891at2"/>
<reference evidence="1 2" key="1">
    <citation type="journal article" date="2011" name="Stand. Genomic Sci.">
        <title>Complete genome sequence of Haliscomenobacter hydrossis type strain (O).</title>
        <authorList>
            <consortium name="US DOE Joint Genome Institute (JGI-PGF)"/>
            <person name="Daligault H."/>
            <person name="Lapidus A."/>
            <person name="Zeytun A."/>
            <person name="Nolan M."/>
            <person name="Lucas S."/>
            <person name="Del Rio T.G."/>
            <person name="Tice H."/>
            <person name="Cheng J.F."/>
            <person name="Tapia R."/>
            <person name="Han C."/>
            <person name="Goodwin L."/>
            <person name="Pitluck S."/>
            <person name="Liolios K."/>
            <person name="Pagani I."/>
            <person name="Ivanova N."/>
            <person name="Huntemann M."/>
            <person name="Mavromatis K."/>
            <person name="Mikhailova N."/>
            <person name="Pati A."/>
            <person name="Chen A."/>
            <person name="Palaniappan K."/>
            <person name="Land M."/>
            <person name="Hauser L."/>
            <person name="Brambilla E.M."/>
            <person name="Rohde M."/>
            <person name="Verbarg S."/>
            <person name="Goker M."/>
            <person name="Bristow J."/>
            <person name="Eisen J.A."/>
            <person name="Markowitz V."/>
            <person name="Hugenholtz P."/>
            <person name="Kyrpides N.C."/>
            <person name="Klenk H.P."/>
            <person name="Woyke T."/>
        </authorList>
    </citation>
    <scope>NUCLEOTIDE SEQUENCE [LARGE SCALE GENOMIC DNA]</scope>
    <source>
        <strain evidence="2">ATCC 27775 / DSM 1100 / LMG 10767 / O</strain>
    </source>
</reference>
<dbReference type="InterPro" id="IPR010667">
    <property type="entry name" value="Phage_T4_Gp19"/>
</dbReference>
<protein>
    <recommendedName>
        <fullName evidence="3">Phage tail protein</fullName>
    </recommendedName>
</protein>
<gene>
    <name evidence="1" type="ordered locus">Halhy_0577</name>
</gene>
<dbReference type="PANTHER" id="PTHR38009">
    <property type="entry name" value="CONSERVED HYPOTHETICAL PHAGE TAIL PROTEIN"/>
    <property type="match status" value="1"/>
</dbReference>
<sequence length="152" mass="17737">MDNYYPPVSFYFRVEFGISKDTNDARFQSVSGLTVEYDMESFKEGGENRFEHKLPVRTKYSDLVLKRGLLTDSAVVDWCFKAFRNREFEPTDVTVKLLNENGDPLKSWKVVRAWPKKWSISDFNATANEVVVETLELSYRYFEEIKPSPPKA</sequence>
<proteinExistence type="predicted"/>
<dbReference type="KEGG" id="hhy:Halhy_0577"/>
<name>F4L0H4_HALH1</name>
<dbReference type="RefSeq" id="WP_013763050.1">
    <property type="nucleotide sequence ID" value="NC_015510.1"/>
</dbReference>
<reference key="2">
    <citation type="submission" date="2011-04" db="EMBL/GenBank/DDBJ databases">
        <title>Complete sequence of chromosome of Haliscomenobacter hydrossis DSM 1100.</title>
        <authorList>
            <consortium name="US DOE Joint Genome Institute (JGI-PGF)"/>
            <person name="Lucas S."/>
            <person name="Han J."/>
            <person name="Lapidus A."/>
            <person name="Bruce D."/>
            <person name="Goodwin L."/>
            <person name="Pitluck S."/>
            <person name="Peters L."/>
            <person name="Kyrpides N."/>
            <person name="Mavromatis K."/>
            <person name="Ivanova N."/>
            <person name="Ovchinnikova G."/>
            <person name="Pagani I."/>
            <person name="Daligault H."/>
            <person name="Detter J.C."/>
            <person name="Han C."/>
            <person name="Land M."/>
            <person name="Hauser L."/>
            <person name="Markowitz V."/>
            <person name="Cheng J.-F."/>
            <person name="Hugenholtz P."/>
            <person name="Woyke T."/>
            <person name="Wu D."/>
            <person name="Verbarg S."/>
            <person name="Frueling A."/>
            <person name="Brambilla E."/>
            <person name="Klenk H.-P."/>
            <person name="Eisen J.A."/>
        </authorList>
    </citation>
    <scope>NUCLEOTIDE SEQUENCE</scope>
    <source>
        <strain>DSM 1100</strain>
    </source>
</reference>
<evidence type="ECO:0000313" key="1">
    <source>
        <dbReference type="EMBL" id="AEE48486.1"/>
    </source>
</evidence>
<dbReference type="InterPro" id="IPR011747">
    <property type="entry name" value="CHP02241"/>
</dbReference>